<dbReference type="AlphaFoldDB" id="A0AAW7XEB5"/>
<accession>A0AAW7XEB5</accession>
<comment type="caution">
    <text evidence="1">The sequence shown here is derived from an EMBL/GenBank/DDBJ whole genome shotgun (WGS) entry which is preliminary data.</text>
</comment>
<protein>
    <submittedName>
        <fullName evidence="1">Penicillin-binding protein activator</fullName>
    </submittedName>
</protein>
<gene>
    <name evidence="1" type="ORF">Q4521_21535</name>
</gene>
<proteinExistence type="predicted"/>
<organism evidence="1 2">
    <name type="scientific">Saccharophagus degradans</name>
    <dbReference type="NCBI Taxonomy" id="86304"/>
    <lineage>
        <taxon>Bacteria</taxon>
        <taxon>Pseudomonadati</taxon>
        <taxon>Pseudomonadota</taxon>
        <taxon>Gammaproteobacteria</taxon>
        <taxon>Cellvibrionales</taxon>
        <taxon>Cellvibrionaceae</taxon>
        <taxon>Saccharophagus</taxon>
    </lineage>
</organism>
<sequence>MPNKISDHQFVRYTILSAQLALAEGYSIRAKRNQRSARLMQAQTKEPLATQIQLREMRASLLYNIAEFRQAIMERIALEPLLKGDT</sequence>
<dbReference type="EMBL" id="JAUOPB010000231">
    <property type="protein sequence ID" value="MDO6425078.1"/>
    <property type="molecule type" value="Genomic_DNA"/>
</dbReference>
<evidence type="ECO:0000313" key="2">
    <source>
        <dbReference type="Proteomes" id="UP001169760"/>
    </source>
</evidence>
<feature type="non-terminal residue" evidence="1">
    <location>
        <position position="86"/>
    </location>
</feature>
<reference evidence="1" key="1">
    <citation type="submission" date="2023-07" db="EMBL/GenBank/DDBJ databases">
        <title>Genome content predicts the carbon catabolic preferences of heterotrophic bacteria.</title>
        <authorList>
            <person name="Gralka M."/>
        </authorList>
    </citation>
    <scope>NUCLEOTIDE SEQUENCE</scope>
    <source>
        <strain evidence="1">I3M17_2</strain>
    </source>
</reference>
<evidence type="ECO:0000313" key="1">
    <source>
        <dbReference type="EMBL" id="MDO6425078.1"/>
    </source>
</evidence>
<name>A0AAW7XEB5_9GAMM</name>
<dbReference type="Proteomes" id="UP001169760">
    <property type="component" value="Unassembled WGS sequence"/>
</dbReference>